<dbReference type="Gene3D" id="3.30.70.20">
    <property type="match status" value="1"/>
</dbReference>
<dbReference type="EC" id="6.5.1.8" evidence="1"/>
<keyword evidence="5 9" id="KW-0342">GTP-binding</keyword>
<keyword evidence="16" id="KW-1185">Reference proteome</keyword>
<reference evidence="14" key="2">
    <citation type="submission" date="2024-04" db="EMBL/GenBank/DDBJ databases">
        <authorList>
            <person name="Chen Y."/>
            <person name="Shah S."/>
            <person name="Dougan E. K."/>
            <person name="Thang M."/>
            <person name="Chan C."/>
        </authorList>
    </citation>
    <scope>NUCLEOTIDE SEQUENCE [LARGE SCALE GENOMIC DNA]</scope>
</reference>
<feature type="binding site" evidence="9">
    <location>
        <begin position="836"/>
        <end position="839"/>
    </location>
    <ligand>
        <name>GMP</name>
        <dbReference type="ChEBI" id="CHEBI:58115"/>
    </ligand>
</feature>
<dbReference type="OrthoDB" id="448200at2759"/>
<dbReference type="GO" id="GO:0030145">
    <property type="term" value="F:manganese ion binding"/>
    <property type="evidence" value="ECO:0007669"/>
    <property type="project" value="TreeGrafter"/>
</dbReference>
<feature type="domain" description="4Fe-4S ferredoxin-type" evidence="12">
    <location>
        <begin position="181"/>
        <end position="210"/>
    </location>
</feature>
<dbReference type="SUPFAM" id="SSF46548">
    <property type="entry name" value="alpha-helical ferredoxin"/>
    <property type="match status" value="1"/>
</dbReference>
<dbReference type="Proteomes" id="UP001152797">
    <property type="component" value="Unassembled WGS sequence"/>
</dbReference>
<gene>
    <name evidence="13" type="ORF">C1SCF055_LOCUS835</name>
</gene>
<evidence type="ECO:0000256" key="9">
    <source>
        <dbReference type="PIRSR" id="PIRSR601233-2"/>
    </source>
</evidence>
<dbReference type="InterPro" id="IPR052915">
    <property type="entry name" value="RtcB-like"/>
</dbReference>
<evidence type="ECO:0000256" key="10">
    <source>
        <dbReference type="PIRSR" id="PIRSR601233-3"/>
    </source>
</evidence>
<dbReference type="EMBL" id="CAMXCT030000001">
    <property type="protein sequence ID" value="CAL4759557.1"/>
    <property type="molecule type" value="Genomic_DNA"/>
</dbReference>
<name>A0A9P1FEZ0_9DINO</name>
<dbReference type="Pfam" id="PF00037">
    <property type="entry name" value="Fer4"/>
    <property type="match status" value="1"/>
</dbReference>
<dbReference type="InterPro" id="IPR017900">
    <property type="entry name" value="4Fe4S_Fe_S_CS"/>
</dbReference>
<evidence type="ECO:0000256" key="2">
    <source>
        <dbReference type="ARBA" id="ARBA00022598"/>
    </source>
</evidence>
<dbReference type="Pfam" id="PF01139">
    <property type="entry name" value="RtcB"/>
    <property type="match status" value="1"/>
</dbReference>
<dbReference type="PANTHER" id="PTHR43749:SF2">
    <property type="entry name" value="RNA-SPLICING LIGASE RTCB"/>
    <property type="match status" value="1"/>
</dbReference>
<accession>A0A9P1FEZ0</accession>
<evidence type="ECO:0000256" key="1">
    <source>
        <dbReference type="ARBA" id="ARBA00012726"/>
    </source>
</evidence>
<dbReference type="InterPro" id="IPR036527">
    <property type="entry name" value="SCP2_sterol-bd_dom_sf"/>
</dbReference>
<feature type="binding site" evidence="9">
    <location>
        <begin position="860"/>
        <end position="863"/>
    </location>
    <ligand>
        <name>GMP</name>
        <dbReference type="ChEBI" id="CHEBI:58115"/>
    </ligand>
</feature>
<comment type="caution">
    <text evidence="13">The sequence shown here is derived from an EMBL/GenBank/DDBJ whole genome shotgun (WGS) entry which is preliminary data.</text>
</comment>
<dbReference type="InterPro" id="IPR017896">
    <property type="entry name" value="4Fe4S_Fe-S-bd"/>
</dbReference>
<dbReference type="GO" id="GO:0170057">
    <property type="term" value="F:RNA ligase (GTP) activity"/>
    <property type="evidence" value="ECO:0007669"/>
    <property type="project" value="UniProtKB-EC"/>
</dbReference>
<keyword evidence="2 15" id="KW-0436">Ligase</keyword>
<evidence type="ECO:0000256" key="5">
    <source>
        <dbReference type="ARBA" id="ARBA00023134"/>
    </source>
</evidence>
<comment type="cofactor">
    <cofactor evidence="10">
        <name>Mn(2+)</name>
        <dbReference type="ChEBI" id="CHEBI:29035"/>
    </cofactor>
    <text evidence="10">Binds 2 manganese ions per subunit.</text>
</comment>
<dbReference type="GO" id="GO:0005525">
    <property type="term" value="F:GTP binding"/>
    <property type="evidence" value="ECO:0007669"/>
    <property type="project" value="UniProtKB-KW"/>
</dbReference>
<organism evidence="13">
    <name type="scientific">Cladocopium goreaui</name>
    <dbReference type="NCBI Taxonomy" id="2562237"/>
    <lineage>
        <taxon>Eukaryota</taxon>
        <taxon>Sar</taxon>
        <taxon>Alveolata</taxon>
        <taxon>Dinophyceae</taxon>
        <taxon>Suessiales</taxon>
        <taxon>Symbiodiniaceae</taxon>
        <taxon>Cladocopium</taxon>
    </lineage>
</organism>
<evidence type="ECO:0000313" key="14">
    <source>
        <dbReference type="EMBL" id="CAL1125620.1"/>
    </source>
</evidence>
<dbReference type="SUPFAM" id="SSF55718">
    <property type="entry name" value="SCP-like"/>
    <property type="match status" value="1"/>
</dbReference>
<evidence type="ECO:0000256" key="6">
    <source>
        <dbReference type="ARBA" id="ARBA00023211"/>
    </source>
</evidence>
<protein>
    <recommendedName>
        <fullName evidence="1">3'-phosphate/5'-hydroxy nucleic acid ligase</fullName>
        <ecNumber evidence="1">6.5.1.8</ecNumber>
    </recommendedName>
</protein>
<evidence type="ECO:0000313" key="16">
    <source>
        <dbReference type="Proteomes" id="UP001152797"/>
    </source>
</evidence>
<keyword evidence="4 9" id="KW-0547">Nucleotide-binding</keyword>
<keyword evidence="6 10" id="KW-0464">Manganese</keyword>
<feature type="active site" description="GMP-histidine intermediate" evidence="8">
    <location>
        <position position="860"/>
    </location>
</feature>
<dbReference type="EMBL" id="CAMXCT010000001">
    <property type="protein sequence ID" value="CAI3972245.1"/>
    <property type="molecule type" value="Genomic_DNA"/>
</dbReference>
<proteinExistence type="predicted"/>
<comment type="catalytic activity">
    <reaction evidence="7">
        <text>a 3'-end 3'-phospho-ribonucleotide-RNA + a 5'-end dephospho-ribonucleoside-RNA + GTP = a ribonucleotidyl-ribonucleotide-RNA + GMP + diphosphate</text>
        <dbReference type="Rhea" id="RHEA:68076"/>
        <dbReference type="Rhea" id="RHEA-COMP:10463"/>
        <dbReference type="Rhea" id="RHEA-COMP:13936"/>
        <dbReference type="Rhea" id="RHEA-COMP:17355"/>
        <dbReference type="ChEBI" id="CHEBI:33019"/>
        <dbReference type="ChEBI" id="CHEBI:37565"/>
        <dbReference type="ChEBI" id="CHEBI:58115"/>
        <dbReference type="ChEBI" id="CHEBI:83062"/>
        <dbReference type="ChEBI" id="CHEBI:138284"/>
        <dbReference type="ChEBI" id="CHEBI:173118"/>
        <dbReference type="EC" id="6.5.1.8"/>
    </reaction>
</comment>
<feature type="binding site" evidence="9">
    <location>
        <begin position="794"/>
        <end position="795"/>
    </location>
    <ligand>
        <name>GMP</name>
        <dbReference type="ChEBI" id="CHEBI:58115"/>
    </ligand>
</feature>
<evidence type="ECO:0000256" key="8">
    <source>
        <dbReference type="PIRSR" id="PIRSR601233-1"/>
    </source>
</evidence>
<evidence type="ECO:0000256" key="4">
    <source>
        <dbReference type="ARBA" id="ARBA00022741"/>
    </source>
</evidence>
<dbReference type="GO" id="GO:0006281">
    <property type="term" value="P:DNA repair"/>
    <property type="evidence" value="ECO:0007669"/>
    <property type="project" value="TreeGrafter"/>
</dbReference>
<dbReference type="GO" id="GO:0042245">
    <property type="term" value="P:RNA repair"/>
    <property type="evidence" value="ECO:0007669"/>
    <property type="project" value="TreeGrafter"/>
</dbReference>
<dbReference type="PANTHER" id="PTHR43749">
    <property type="entry name" value="RNA-SPLICING LIGASE RTCB"/>
    <property type="match status" value="1"/>
</dbReference>
<evidence type="ECO:0000256" key="3">
    <source>
        <dbReference type="ARBA" id="ARBA00022723"/>
    </source>
</evidence>
<dbReference type="SUPFAM" id="SSF103365">
    <property type="entry name" value="Hypothetical protein PH1602"/>
    <property type="match status" value="1"/>
</dbReference>
<sequence>MSKIEEHPTVIKVRSAEGRATRPLTNEELKQLCIECGADDAGLVSIDRPEIDDQRDDILRVAPWTRSLLSFVCTMNREPIRSTMRSAANLEFHNTGDQVNDVARSVVRQLQGRGVQAMNPAMGFPMEAHRFPGKIWDVSHKPVAVAAGLGQIGIHRNVIHPKFGNFVLLGTVLLGQEIQTDDQPIEYNPCLGCKLCVAACPVGAISPEGDFNFNACYTHNYREFMGGFTDWAEQLAESRSRGEYRKRVSDGESASMWQSLSFGANYKAAYCLAVCPAGEDVISPWLADRKGHLTTVVRPLQEKEEDVYVIPGSDAAEHVAKRFPHKKPRSVRGNLHPGSIDSFLKYMPLQFQPGQAKGLDATYHFRFTGTENRDATVRIAGQKLEISSGWVGKANLRVTADSSAWLAFLKREKSLAWALLTLRIRLRGSPLWLMRRLAAAVAYREPVRFIDRGQAICEFPLAIAPHRIEILWYPVNRKISPGSNQIASIRLGMGFSRGEHKSWRGGTFTHHARPPRSGDSVGGSLVRLNSAHDMRYHRNLESSPEACERERSNVDAVFAAMDELMRTPTLVDGAVMPDACPTGPTSIPVGGVVVAEDAIHPGFHSSDICCSVMATNLGSDIDPKTVLDAARSVTHFGTGGRKRSAGLFKHLNEDLIQRIRANPLFSDGDLKKAQLHLVTQGDGNHFLFVGRSESHGGVMLVTHHGSRAFGASLYETGRRIAEELCSVLSPETPAENAWIPASSKQGRAYWDALQIIRDWTKLNHSLIHRLTAKALGLIQNCDNLAAESTFWNEHNFVFREPGSGSGGKDRYFHAKGATPLDDKFLPDSTNGLRLIPLNMAEPVLVVRGKTTETNLGFAPHGAGRNMSRTEHKRGRLASGASPEEILAEETQGLDIRFFSGTIDVSELPSAYKNAEEVQRQISHFELGTVVDQIAPYGCIMAGRKSPAAH</sequence>
<dbReference type="InterPro" id="IPR001233">
    <property type="entry name" value="RtcB"/>
</dbReference>
<evidence type="ECO:0000313" key="13">
    <source>
        <dbReference type="EMBL" id="CAI3972245.1"/>
    </source>
</evidence>
<dbReference type="GO" id="GO:0006396">
    <property type="term" value="P:RNA processing"/>
    <property type="evidence" value="ECO:0007669"/>
    <property type="project" value="InterPro"/>
</dbReference>
<dbReference type="EMBL" id="CAMXCT020000001">
    <property type="protein sequence ID" value="CAL1125620.1"/>
    <property type="molecule type" value="Genomic_DNA"/>
</dbReference>
<reference evidence="13" key="1">
    <citation type="submission" date="2022-10" db="EMBL/GenBank/DDBJ databases">
        <authorList>
            <person name="Chen Y."/>
            <person name="Dougan E. K."/>
            <person name="Chan C."/>
            <person name="Rhodes N."/>
            <person name="Thang M."/>
        </authorList>
    </citation>
    <scope>NUCLEOTIDE SEQUENCE</scope>
</reference>
<evidence type="ECO:0000256" key="7">
    <source>
        <dbReference type="ARBA" id="ARBA00047746"/>
    </source>
</evidence>
<dbReference type="Gene3D" id="3.90.1860.10">
    <property type="entry name" value="tRNA-splicing ligase RtcB"/>
    <property type="match status" value="1"/>
</dbReference>
<dbReference type="GO" id="GO:0003909">
    <property type="term" value="F:DNA ligase activity"/>
    <property type="evidence" value="ECO:0007669"/>
    <property type="project" value="TreeGrafter"/>
</dbReference>
<feature type="region of interest" description="Disordered" evidence="11">
    <location>
        <begin position="855"/>
        <end position="881"/>
    </location>
</feature>
<feature type="binding site" evidence="10">
    <location>
        <position position="794"/>
    </location>
    <ligand>
        <name>Mn(2+)</name>
        <dbReference type="ChEBI" id="CHEBI:29035"/>
        <label>2</label>
    </ligand>
</feature>
<evidence type="ECO:0000259" key="12">
    <source>
        <dbReference type="PROSITE" id="PS51379"/>
    </source>
</evidence>
<evidence type="ECO:0000256" key="11">
    <source>
        <dbReference type="SAM" id="MobiDB-lite"/>
    </source>
</evidence>
<dbReference type="InterPro" id="IPR036025">
    <property type="entry name" value="RtcB-like_sf"/>
</dbReference>
<dbReference type="AlphaFoldDB" id="A0A9P1FEZ0"/>
<feature type="binding site" evidence="10">
    <location>
        <position position="703"/>
    </location>
    <ligand>
        <name>Mn(2+)</name>
        <dbReference type="ChEBI" id="CHEBI:29035"/>
        <label>2</label>
    </ligand>
</feature>
<evidence type="ECO:0000313" key="15">
    <source>
        <dbReference type="EMBL" id="CAL4759557.1"/>
    </source>
</evidence>
<dbReference type="Gene3D" id="3.30.1050.10">
    <property type="entry name" value="SCP2 sterol-binding domain"/>
    <property type="match status" value="1"/>
</dbReference>
<dbReference type="PROSITE" id="PS00198">
    <property type="entry name" value="4FE4S_FER_1"/>
    <property type="match status" value="1"/>
</dbReference>
<keyword evidence="3 10" id="KW-0479">Metal-binding</keyword>
<dbReference type="PROSITE" id="PS51379">
    <property type="entry name" value="4FE4S_FER_2"/>
    <property type="match status" value="1"/>
</dbReference>